<name>A0A8J7I0B0_9NOST</name>
<feature type="region of interest" description="Disordered" evidence="1">
    <location>
        <begin position="133"/>
        <end position="172"/>
    </location>
</feature>
<dbReference type="SUPFAM" id="SSF49464">
    <property type="entry name" value="Carboxypeptidase regulatory domain-like"/>
    <property type="match status" value="1"/>
</dbReference>
<evidence type="ECO:0000313" key="3">
    <source>
        <dbReference type="Proteomes" id="UP000662314"/>
    </source>
</evidence>
<gene>
    <name evidence="2" type="ORF">I8752_11420</name>
</gene>
<keyword evidence="2" id="KW-0121">Carboxypeptidase</keyword>
<dbReference type="GO" id="GO:0004180">
    <property type="term" value="F:carboxypeptidase activity"/>
    <property type="evidence" value="ECO:0007669"/>
    <property type="project" value="UniProtKB-KW"/>
</dbReference>
<evidence type="ECO:0000313" key="2">
    <source>
        <dbReference type="EMBL" id="MBH8573614.1"/>
    </source>
</evidence>
<dbReference type="RefSeq" id="WP_214432434.1">
    <property type="nucleotide sequence ID" value="NZ_CAWPUQ010000206.1"/>
</dbReference>
<keyword evidence="2" id="KW-0378">Hydrolase</keyword>
<keyword evidence="2" id="KW-0645">Protease</keyword>
<organism evidence="2 3">
    <name type="scientific">Dendronalium phyllosphericum CENA369</name>
    <dbReference type="NCBI Taxonomy" id="1725256"/>
    <lineage>
        <taxon>Bacteria</taxon>
        <taxon>Bacillati</taxon>
        <taxon>Cyanobacteriota</taxon>
        <taxon>Cyanophyceae</taxon>
        <taxon>Nostocales</taxon>
        <taxon>Nostocaceae</taxon>
        <taxon>Dendronalium</taxon>
        <taxon>Dendronalium phyllosphericum</taxon>
    </lineage>
</organism>
<dbReference type="EMBL" id="JAECZA010000038">
    <property type="protein sequence ID" value="MBH8573614.1"/>
    <property type="molecule type" value="Genomic_DNA"/>
</dbReference>
<dbReference type="Proteomes" id="UP000662314">
    <property type="component" value="Unassembled WGS sequence"/>
</dbReference>
<comment type="caution">
    <text evidence="2">The sequence shown here is derived from an EMBL/GenBank/DDBJ whole genome shotgun (WGS) entry which is preliminary data.</text>
</comment>
<feature type="compositionally biased region" description="Low complexity" evidence="1">
    <location>
        <begin position="156"/>
        <end position="167"/>
    </location>
</feature>
<dbReference type="Gene3D" id="2.60.40.1120">
    <property type="entry name" value="Carboxypeptidase-like, regulatory domain"/>
    <property type="match status" value="1"/>
</dbReference>
<keyword evidence="3" id="KW-1185">Reference proteome</keyword>
<feature type="compositionally biased region" description="Pro residues" evidence="1">
    <location>
        <begin position="146"/>
        <end position="155"/>
    </location>
</feature>
<protein>
    <submittedName>
        <fullName evidence="2">Carboxypeptidase regulatory-like domain-containing protein</fullName>
    </submittedName>
</protein>
<feature type="compositionally biased region" description="Basic and acidic residues" evidence="1">
    <location>
        <begin position="133"/>
        <end position="143"/>
    </location>
</feature>
<dbReference type="AlphaFoldDB" id="A0A8J7I0B0"/>
<evidence type="ECO:0000256" key="1">
    <source>
        <dbReference type="SAM" id="MobiDB-lite"/>
    </source>
</evidence>
<sequence>MSQSNKKSNFNRRISIIGIAIALAGVIVPLAMPEIRCFLFPNSCPPSPTKKEVKEVTLITQTETGEPLAGVKVIATGTDVPELQYTDSNGYANVRIASEGKVHVNLSKPGSSYQPKDFTYDLVDQNTTRTYRFTKDGQIEDKSVPTVPPNSPTPTPTISSPETTRTSEGVNYDKDPIKATALGASFDRNEYAQAGLIIENKSEKDLLLAVEHTGVRAISDSGQSSECRLEGLKSINISAIAPNPLSFSKLKSKTTVTISVSNCTGITPASKANSLNVNIPLVMLENDKYATFILPLSGIPIKK</sequence>
<reference evidence="2 3" key="1">
    <citation type="journal article" date="2021" name="Int. J. Syst. Evol. Microbiol.">
        <title>Amazonocrinis nigriterrae gen. nov., sp. nov., Atlanticothrix silvestris gen. nov., sp. nov. and Dendronalium phyllosphericum gen. nov., sp. nov., nostocacean cyanobacteria from Brazilian environments.</title>
        <authorList>
            <person name="Alvarenga D.O."/>
            <person name="Andreote A.P.D."/>
            <person name="Branco L.H.Z."/>
            <person name="Delbaje E."/>
            <person name="Cruz R.B."/>
            <person name="Varani A.M."/>
            <person name="Fiore M.F."/>
        </authorList>
    </citation>
    <scope>NUCLEOTIDE SEQUENCE [LARGE SCALE GENOMIC DNA]</scope>
    <source>
        <strain evidence="2 3">CENA369</strain>
    </source>
</reference>
<accession>A0A8J7I0B0</accession>
<proteinExistence type="predicted"/>
<dbReference type="InterPro" id="IPR008969">
    <property type="entry name" value="CarboxyPept-like_regulatory"/>
</dbReference>